<evidence type="ECO:0000313" key="2">
    <source>
        <dbReference type="Proteomes" id="UP000276133"/>
    </source>
</evidence>
<protein>
    <submittedName>
        <fullName evidence="1">Uncharacterized protein</fullName>
    </submittedName>
</protein>
<keyword evidence="2" id="KW-1185">Reference proteome</keyword>
<name>A0A3M7SXR2_BRAPC</name>
<dbReference type="EMBL" id="REGN01000629">
    <property type="protein sequence ID" value="RNA40584.1"/>
    <property type="molecule type" value="Genomic_DNA"/>
</dbReference>
<reference evidence="1 2" key="1">
    <citation type="journal article" date="2018" name="Sci. Rep.">
        <title>Genomic signatures of local adaptation to the degree of environmental predictability in rotifers.</title>
        <authorList>
            <person name="Franch-Gras L."/>
            <person name="Hahn C."/>
            <person name="Garcia-Roger E.M."/>
            <person name="Carmona M.J."/>
            <person name="Serra M."/>
            <person name="Gomez A."/>
        </authorList>
    </citation>
    <scope>NUCLEOTIDE SEQUENCE [LARGE SCALE GENOMIC DNA]</scope>
    <source>
        <strain evidence="1">HYR1</strain>
    </source>
</reference>
<organism evidence="1 2">
    <name type="scientific">Brachionus plicatilis</name>
    <name type="common">Marine rotifer</name>
    <name type="synonym">Brachionus muelleri</name>
    <dbReference type="NCBI Taxonomy" id="10195"/>
    <lineage>
        <taxon>Eukaryota</taxon>
        <taxon>Metazoa</taxon>
        <taxon>Spiralia</taxon>
        <taxon>Gnathifera</taxon>
        <taxon>Rotifera</taxon>
        <taxon>Eurotatoria</taxon>
        <taxon>Monogononta</taxon>
        <taxon>Pseudotrocha</taxon>
        <taxon>Ploima</taxon>
        <taxon>Brachionidae</taxon>
        <taxon>Brachionus</taxon>
    </lineage>
</organism>
<dbReference type="AlphaFoldDB" id="A0A3M7SXR2"/>
<accession>A0A3M7SXR2</accession>
<proteinExistence type="predicted"/>
<evidence type="ECO:0000313" key="1">
    <source>
        <dbReference type="EMBL" id="RNA40584.1"/>
    </source>
</evidence>
<comment type="caution">
    <text evidence="1">The sequence shown here is derived from an EMBL/GenBank/DDBJ whole genome shotgun (WGS) entry which is preliminary data.</text>
</comment>
<sequence length="116" mass="13705">MLVIEEQKNFLSFNFFPKLKKPVAFLVISLVIIEDLQRCKILGCEKNILLCFNLFCSKLHRRKFYEIQSIDENRSTLKCVKIQYSILVTCYSKLSTVFENNKNPLLMTCSQIFSFY</sequence>
<dbReference type="Proteomes" id="UP000276133">
    <property type="component" value="Unassembled WGS sequence"/>
</dbReference>
<gene>
    <name evidence="1" type="ORF">BpHYR1_019925</name>
</gene>